<organism evidence="1 2">
    <name type="scientific">Nocardia africana</name>
    <dbReference type="NCBI Taxonomy" id="134964"/>
    <lineage>
        <taxon>Bacteria</taxon>
        <taxon>Bacillati</taxon>
        <taxon>Actinomycetota</taxon>
        <taxon>Actinomycetes</taxon>
        <taxon>Mycobacteriales</taxon>
        <taxon>Nocardiaceae</taxon>
        <taxon>Nocardia</taxon>
    </lineage>
</organism>
<accession>A0A378X696</accession>
<protein>
    <recommendedName>
        <fullName evidence="3">Glycosyltransferase subfamily 4-like N-terminal domain-containing protein</fullName>
    </recommendedName>
</protein>
<dbReference type="Gene3D" id="3.40.50.2000">
    <property type="entry name" value="Glycogen Phosphorylase B"/>
    <property type="match status" value="2"/>
</dbReference>
<dbReference type="AlphaFoldDB" id="A0A378X696"/>
<proteinExistence type="predicted"/>
<evidence type="ECO:0000313" key="1">
    <source>
        <dbReference type="EMBL" id="SUA48652.1"/>
    </source>
</evidence>
<evidence type="ECO:0000313" key="2">
    <source>
        <dbReference type="Proteomes" id="UP000255082"/>
    </source>
</evidence>
<dbReference type="RefSeq" id="WP_128145636.1">
    <property type="nucleotide sequence ID" value="NZ_JAJFOE010000002.1"/>
</dbReference>
<evidence type="ECO:0008006" key="3">
    <source>
        <dbReference type="Google" id="ProtNLM"/>
    </source>
</evidence>
<sequence length="282" mass="30999">MSCPATRFVLIEPYADRVGGHYQHTVDALAAARPDSLILTPPWMRGPAAHALAAGAAVVRVLAIGSGWLLGPRWWPVRLRRLPHQVELVRRCLVEAAYLRTARLDGGRNAAVVILTASEGLHILAAVLGGLAHLRYVHEVITTEDLPLRLLGRLFRRWAGAVRLVCPTEAVQRALHARFPELATVVRTYAIDDGQRLTDREIDGARTIFGIPRDATVVCLVGGWWPHKDVDTIDAALSRIRKPLHLLVTGHPIDHGYSTGGEDCRRSSCAWSPARSPNRYCG</sequence>
<dbReference type="SUPFAM" id="SSF53756">
    <property type="entry name" value="UDP-Glycosyltransferase/glycogen phosphorylase"/>
    <property type="match status" value="1"/>
</dbReference>
<dbReference type="EMBL" id="UGRU01000001">
    <property type="protein sequence ID" value="SUA48652.1"/>
    <property type="molecule type" value="Genomic_DNA"/>
</dbReference>
<reference evidence="1 2" key="1">
    <citation type="submission" date="2018-06" db="EMBL/GenBank/DDBJ databases">
        <authorList>
            <consortium name="Pathogen Informatics"/>
            <person name="Doyle S."/>
        </authorList>
    </citation>
    <scope>NUCLEOTIDE SEQUENCE [LARGE SCALE GENOMIC DNA]</scope>
    <source>
        <strain evidence="1 2">NCTC13184</strain>
    </source>
</reference>
<name>A0A378X696_9NOCA</name>
<dbReference type="OrthoDB" id="3417795at2"/>
<gene>
    <name evidence="1" type="ORF">NCTC13184_07207</name>
</gene>
<dbReference type="Proteomes" id="UP000255082">
    <property type="component" value="Unassembled WGS sequence"/>
</dbReference>